<sequence length="291" mass="30861">MLAPTAPRQPLLLAASLVLAGAIALTIHVAMLAWGIPFPMSSPPAWARWLNLSLAIGAVFVVLRLAGAYFAQRGFLARALIVFALLLTIRETARAGIMSGVVTSGWAYSAIGLIEPVARILIQAVLCVAAVRWVRGGVSLVFAALATGAVCMGGQVLAGMALAPLMEHFAWLARPALYVFPYPFHVTLAAYLTMLEPVIGATLLLALVWERLPGTKLARLLTAALLVALLKGIVGITFVFSFFMKQPPLEGMLSYSQFLFEFLALGFLAALAWDAFGPGVRAGSRAPSSLS</sequence>
<keyword evidence="1" id="KW-0472">Membrane</keyword>
<feature type="transmembrane region" description="Helical" evidence="1">
    <location>
        <begin position="12"/>
        <end position="34"/>
    </location>
</feature>
<dbReference type="AlphaFoldDB" id="A0A422QQ47"/>
<feature type="transmembrane region" description="Helical" evidence="1">
    <location>
        <begin position="220"/>
        <end position="243"/>
    </location>
</feature>
<proteinExistence type="predicted"/>
<keyword evidence="1" id="KW-0812">Transmembrane</keyword>
<keyword evidence="1" id="KW-1133">Transmembrane helix</keyword>
<accession>A0A422QQ47</accession>
<dbReference type="Proteomes" id="UP000283254">
    <property type="component" value="Unassembled WGS sequence"/>
</dbReference>
<dbReference type="OrthoDB" id="8584557at2"/>
<evidence type="ECO:0000313" key="2">
    <source>
        <dbReference type="EMBL" id="RNF32147.1"/>
    </source>
</evidence>
<feature type="transmembrane region" description="Helical" evidence="1">
    <location>
        <begin position="255"/>
        <end position="276"/>
    </location>
</feature>
<dbReference type="RefSeq" id="WP_123068129.1">
    <property type="nucleotide sequence ID" value="NZ_JSAB01000027.1"/>
</dbReference>
<evidence type="ECO:0000313" key="3">
    <source>
        <dbReference type="Proteomes" id="UP000283254"/>
    </source>
</evidence>
<evidence type="ECO:0000256" key="1">
    <source>
        <dbReference type="SAM" id="Phobius"/>
    </source>
</evidence>
<comment type="caution">
    <text evidence="2">The sequence shown here is derived from an EMBL/GenBank/DDBJ whole genome shotgun (WGS) entry which is preliminary data.</text>
</comment>
<feature type="transmembrane region" description="Helical" evidence="1">
    <location>
        <begin position="182"/>
        <end position="208"/>
    </location>
</feature>
<feature type="transmembrane region" description="Helical" evidence="1">
    <location>
        <begin position="46"/>
        <end position="63"/>
    </location>
</feature>
<dbReference type="EMBL" id="JSAB01000027">
    <property type="protein sequence ID" value="RNF32147.1"/>
    <property type="molecule type" value="Genomic_DNA"/>
</dbReference>
<organism evidence="2 3">
    <name type="scientific">Massilia aurea</name>
    <dbReference type="NCBI Taxonomy" id="373040"/>
    <lineage>
        <taxon>Bacteria</taxon>
        <taxon>Pseudomonadati</taxon>
        <taxon>Pseudomonadota</taxon>
        <taxon>Betaproteobacteria</taxon>
        <taxon>Burkholderiales</taxon>
        <taxon>Oxalobacteraceae</taxon>
        <taxon>Telluria group</taxon>
        <taxon>Massilia</taxon>
    </lineage>
</organism>
<feature type="transmembrane region" description="Helical" evidence="1">
    <location>
        <begin position="138"/>
        <end position="162"/>
    </location>
</feature>
<name>A0A422QQ47_9BURK</name>
<feature type="transmembrane region" description="Helical" evidence="1">
    <location>
        <begin position="75"/>
        <end position="93"/>
    </location>
</feature>
<keyword evidence="3" id="KW-1185">Reference proteome</keyword>
<reference evidence="2" key="1">
    <citation type="submission" date="2014-10" db="EMBL/GenBank/DDBJ databases">
        <title>Massilia sp. genome.</title>
        <authorList>
            <person name="Xu B."/>
            <person name="Dai L."/>
            <person name="Huang Z."/>
        </authorList>
    </citation>
    <scope>NUCLEOTIDE SEQUENCE [LARGE SCALE GENOMIC DNA]</scope>
    <source>
        <strain evidence="2">CFS-1</strain>
    </source>
</reference>
<gene>
    <name evidence="2" type="ORF">NM04_03320</name>
</gene>
<feature type="transmembrane region" description="Helical" evidence="1">
    <location>
        <begin position="105"/>
        <end position="131"/>
    </location>
</feature>
<protein>
    <submittedName>
        <fullName evidence="2">Uncharacterized protein</fullName>
    </submittedName>
</protein>